<reference evidence="7" key="1">
    <citation type="submission" date="2022-01" db="EMBL/GenBank/DDBJ databases">
        <authorList>
            <person name="King R."/>
        </authorList>
    </citation>
    <scope>NUCLEOTIDE SEQUENCE</scope>
</reference>
<evidence type="ECO:0000259" key="6">
    <source>
        <dbReference type="Pfam" id="PF25151"/>
    </source>
</evidence>
<accession>A0A9N9QNK2</accession>
<comment type="similarity">
    <text evidence="1">Belongs to the THADA family.</text>
</comment>
<keyword evidence="8" id="KW-1185">Reference proteome</keyword>
<evidence type="ECO:0000256" key="2">
    <source>
        <dbReference type="ARBA" id="ARBA00022694"/>
    </source>
</evidence>
<dbReference type="InterPro" id="IPR056843">
    <property type="entry name" value="THADA-like_TPR"/>
</dbReference>
<evidence type="ECO:0000259" key="4">
    <source>
        <dbReference type="Pfam" id="PF10350"/>
    </source>
</evidence>
<gene>
    <name evidence="7" type="ORF">CEUTPL_LOCUS7457</name>
</gene>
<evidence type="ECO:0000259" key="5">
    <source>
        <dbReference type="Pfam" id="PF25150"/>
    </source>
</evidence>
<feature type="domain" description="tRNA (32-2'-O)-methyltransferase regulator THADA-like C-terminal TPR repeats region" evidence="6">
    <location>
        <begin position="1118"/>
        <end position="1266"/>
    </location>
</feature>
<dbReference type="Pfam" id="PF10350">
    <property type="entry name" value="DUF2428"/>
    <property type="match status" value="1"/>
</dbReference>
<dbReference type="PANTHER" id="PTHR14387">
    <property type="entry name" value="THADA/DEATH RECEPTOR INTERACTING PROTEIN"/>
    <property type="match status" value="1"/>
</dbReference>
<proteinExistence type="inferred from homology"/>
<feature type="domain" description="DUF2428" evidence="4">
    <location>
        <begin position="877"/>
        <end position="1115"/>
    </location>
</feature>
<dbReference type="GO" id="GO:0005829">
    <property type="term" value="C:cytosol"/>
    <property type="evidence" value="ECO:0007669"/>
    <property type="project" value="TreeGrafter"/>
</dbReference>
<keyword evidence="2" id="KW-0819">tRNA processing</keyword>
<name>A0A9N9QNK2_9CUCU</name>
<dbReference type="SUPFAM" id="SSF48371">
    <property type="entry name" value="ARM repeat"/>
    <property type="match status" value="1"/>
</dbReference>
<dbReference type="InterPro" id="IPR051954">
    <property type="entry name" value="tRNA_methyltransferase_THADA"/>
</dbReference>
<dbReference type="InterPro" id="IPR019442">
    <property type="entry name" value="THADA/TRM732_DUF2428"/>
</dbReference>
<feature type="domain" description="tRNA (32-2'-O)-methyltransferase regulator THADA-like TPR repeats region" evidence="5">
    <location>
        <begin position="480"/>
        <end position="724"/>
    </location>
</feature>
<evidence type="ECO:0000313" key="7">
    <source>
        <dbReference type="EMBL" id="CAG9766886.1"/>
    </source>
</evidence>
<dbReference type="InterPro" id="IPR016024">
    <property type="entry name" value="ARM-type_fold"/>
</dbReference>
<protein>
    <recommendedName>
        <fullName evidence="3">tRNA (32-2'-O)-methyltransferase regulator THADA</fullName>
    </recommendedName>
</protein>
<sequence length="1834" mass="211890">MSKQSEPSSPSNQLPLDFQTASENQPFIDFALWECLNQLDSARPENDIKKAIKNIVTLYEGSKENITLRTEARNVIIKLFTKFNGKKQLKKYVQDLVTKHNLVNEIIKDQTELFVNKIKVEKQCNLKNCNEFLHFISVVQTSPNYDYEQNFKPLFPLYMDLFDSFAIYASKIKQDLIPEIEELNSVMNAVLKQILPVFVKNISFLNEIKDKYFQFLLMYSYILLFNEKIGFDLRMKVCLIFVYTFNIVEGESMSVAQLISQNCKPFNLSVNPSDGEETPNDYLIIIYSAILSVLPEEKIVSEKVDGKSLLIVLFEGILDTAKSNTAHSSMIVEASRTLYQISKHLKNIPLDLVKPLFLEGLFYVSANADHFIDTVRNYAKLFFVELVALACHHQRNGFTELTDIMMDKIKEISEESTIKFFAYENIIRFFGSSFLLESFENLPLVLLESIDNPYVTDQVCKTYQFLVERSFYTYSCEEDWAKTWVMPAINILKSGRVSKAFCKKIISAAFKLQPAILRMIFPNDYVGSVEESKVLLHCLHNARKSGIELRLDKDGNLYWRGLIDKHKMDMFMIHQDEEVRLLALASVAESLKSTELYLDWEFIFLISFIRYNITAQSPNVRKQIASYYKKALTRYDAGFKVIQRSIASLNKCLEVNSGGRDHKKFLVLYQELKKSYRRFICNLTRILISNLSYDSNFPRRATSLELLLVIRDILHPDEWRSCWNEDDVKNSHNILFDTYESNKKMIVKLLKTLPPYYLGFTNVTFTFKYMQRSFELALDVKPNKTLSAAYLFEVCSYSPFFYDIVHCECGEEAKKSNEPTLVMIVVLTRKLINESSGIAIDNIMETKTGVYGLILSIRHLLDNREMEQHNDTYSGVFELLVSTCFDISEKIMPVVCNPSPEGYLPDSVEEICDNDESPKAQKVLVYAWRTMKEMTLLLAEIVKQSIKLENQIIMLPEEQLIEIGIFFVTVFIQSKHRGVFEQAYVGFSMICEYFWKSSRQNISNLPKQWLQEALDLCTGEKLSEDLCPTRRSAGLPFLILSILTSAPDPSYFHNSISTLCKHVEYEEKGSNDETRMHCLNVLRAMFRHSKLGELVAPYVARGVILAITGFKSDAWGIRNSSTLLFASLITRMFGVQRSTDSDHLCIKNKLTVKVFRLRYQELYEFILNSLAEECHNKSSLILQPLLMILSRLYPGHLEEEYSEYLPYIDVCLSNPVYRTREAAARASVALIDIKCVKDHFDKCFKKISNPEISDNECHGILLQVFYILNLLQIQELPLTDYLKLSVHIWENSGRKFSHMTVNLYTELITLFLCICRDYEDLHWLKTILLNLSKNVKKPTAPLTWKGNFILTRTILAYFIIVNKLEETDSTYSTITNEIMSILYGPQTIMKKFCLELLICLNQALFMYNKLDNVLVGSAVGRFSTDRTNLPPLEASEHRHPLFITGDMEINKSIIDLVTSFPKLSVENILKHIHLYLKGFLMEELKIQHYIREEDRVLLFLLLDYYPCAIKFLRLSKQESLNTLLSYCDCDNEELISAVISCISTFLSEVDYNLLKYDKLLEILSKSASPAAPLHLRLAVCDFLCQNYALYCNEDPGLKGDELCTVINIVMVLLEDEDLDVRNGISNYENAFKVRVKVDNTVSQTIPCYKWPVVPEKAKEDLIHLITVLLPQEKAVCLIFSWACRYFPDPCTDSQEIFDRGGLNQYAENTPLIDICSRVLIKMLWTLPDGLTYDDKSIFLEEQTQIVTTILLNSLVKYNSPMMISKTKTSVIVGLKSLYNYLDNVEFGNNFVHNFRVYLNETILIYLTNNLMHSDLFCVKKIIKKLYDPVFRQRR</sequence>
<dbReference type="InterPro" id="IPR056842">
    <property type="entry name" value="THADA-like_TPR_C"/>
</dbReference>
<dbReference type="Pfam" id="PF25150">
    <property type="entry name" value="TPR_Trm732"/>
    <property type="match status" value="1"/>
</dbReference>
<dbReference type="PANTHER" id="PTHR14387:SF7">
    <property type="entry name" value="THYROID ADENOMA-ASSOCIATED PROTEIN"/>
    <property type="match status" value="1"/>
</dbReference>
<organism evidence="7 8">
    <name type="scientific">Ceutorhynchus assimilis</name>
    <name type="common">cabbage seed weevil</name>
    <dbReference type="NCBI Taxonomy" id="467358"/>
    <lineage>
        <taxon>Eukaryota</taxon>
        <taxon>Metazoa</taxon>
        <taxon>Ecdysozoa</taxon>
        <taxon>Arthropoda</taxon>
        <taxon>Hexapoda</taxon>
        <taxon>Insecta</taxon>
        <taxon>Pterygota</taxon>
        <taxon>Neoptera</taxon>
        <taxon>Endopterygota</taxon>
        <taxon>Coleoptera</taxon>
        <taxon>Polyphaga</taxon>
        <taxon>Cucujiformia</taxon>
        <taxon>Curculionidae</taxon>
        <taxon>Ceutorhynchinae</taxon>
        <taxon>Ceutorhynchus</taxon>
    </lineage>
</organism>
<dbReference type="Pfam" id="PF25151">
    <property type="entry name" value="TPR_Trm732_C"/>
    <property type="match status" value="1"/>
</dbReference>
<dbReference type="OrthoDB" id="73997at2759"/>
<evidence type="ECO:0000313" key="8">
    <source>
        <dbReference type="Proteomes" id="UP001152799"/>
    </source>
</evidence>
<evidence type="ECO:0000256" key="3">
    <source>
        <dbReference type="ARBA" id="ARBA00035698"/>
    </source>
</evidence>
<evidence type="ECO:0000256" key="1">
    <source>
        <dbReference type="ARBA" id="ARBA00010409"/>
    </source>
</evidence>
<dbReference type="Proteomes" id="UP001152799">
    <property type="component" value="Chromosome 3"/>
</dbReference>
<dbReference type="GO" id="GO:0030488">
    <property type="term" value="P:tRNA methylation"/>
    <property type="evidence" value="ECO:0007669"/>
    <property type="project" value="TreeGrafter"/>
</dbReference>
<dbReference type="EMBL" id="OU892279">
    <property type="protein sequence ID" value="CAG9766886.1"/>
    <property type="molecule type" value="Genomic_DNA"/>
</dbReference>